<feature type="transmembrane region" description="Helical" evidence="1">
    <location>
        <begin position="152"/>
        <end position="180"/>
    </location>
</feature>
<name>A0A414W1T5_9FIRM</name>
<evidence type="ECO:0000256" key="1">
    <source>
        <dbReference type="SAM" id="Phobius"/>
    </source>
</evidence>
<dbReference type="AlphaFoldDB" id="A0A414W1T5"/>
<keyword evidence="1" id="KW-0812">Transmembrane</keyword>
<feature type="transmembrane region" description="Helical" evidence="1">
    <location>
        <begin position="257"/>
        <end position="273"/>
    </location>
</feature>
<evidence type="ECO:0000313" key="2">
    <source>
        <dbReference type="EMBL" id="RHH18560.1"/>
    </source>
</evidence>
<evidence type="ECO:0000313" key="3">
    <source>
        <dbReference type="Proteomes" id="UP000284024"/>
    </source>
</evidence>
<feature type="transmembrane region" description="Helical" evidence="1">
    <location>
        <begin position="285"/>
        <end position="305"/>
    </location>
</feature>
<dbReference type="InterPro" id="IPR045691">
    <property type="entry name" value="DUF6056"/>
</dbReference>
<dbReference type="Pfam" id="PF19528">
    <property type="entry name" value="DUF6056"/>
    <property type="match status" value="1"/>
</dbReference>
<feature type="transmembrane region" description="Helical" evidence="1">
    <location>
        <begin position="94"/>
        <end position="111"/>
    </location>
</feature>
<feature type="transmembrane region" description="Helical" evidence="1">
    <location>
        <begin position="192"/>
        <end position="211"/>
    </location>
</feature>
<reference evidence="2 3" key="1">
    <citation type="submission" date="2018-08" db="EMBL/GenBank/DDBJ databases">
        <title>A genome reference for cultivated species of the human gut microbiota.</title>
        <authorList>
            <person name="Zou Y."/>
            <person name="Xue W."/>
            <person name="Luo G."/>
        </authorList>
    </citation>
    <scope>NUCLEOTIDE SEQUENCE [LARGE SCALE GENOMIC DNA]</scope>
    <source>
        <strain evidence="2 3">AM18-2AC</strain>
    </source>
</reference>
<proteinExistence type="predicted"/>
<organism evidence="2 3">
    <name type="scientific">Blautia obeum</name>
    <dbReference type="NCBI Taxonomy" id="40520"/>
    <lineage>
        <taxon>Bacteria</taxon>
        <taxon>Bacillati</taxon>
        <taxon>Bacillota</taxon>
        <taxon>Clostridia</taxon>
        <taxon>Lachnospirales</taxon>
        <taxon>Lachnospiraceae</taxon>
        <taxon>Blautia</taxon>
    </lineage>
</organism>
<feature type="transmembrane region" description="Helical" evidence="1">
    <location>
        <begin position="68"/>
        <end position="88"/>
    </location>
</feature>
<dbReference type="RefSeq" id="WP_118051044.1">
    <property type="nucleotide sequence ID" value="NZ_QRJH01000004.1"/>
</dbReference>
<gene>
    <name evidence="2" type="ORF">DW222_09520</name>
</gene>
<feature type="transmembrane region" description="Helical" evidence="1">
    <location>
        <begin position="383"/>
        <end position="402"/>
    </location>
</feature>
<accession>A0A414W1T5</accession>
<sequence length="423" mass="49058">MLTYVIESFLFIFTVVYEHLSLPVAHDDIIRSQSEFKNFFEIIKYYWNYNGRITTDSLAEVWAHHRNVWVVVDCLAYFALIILILKIFEKFSPAFLGLTYLLVLIFPFHYWESAGYVSTTTNYLYSTVCFLGIIACTKNLENAGKNFLKCFLTMLCIGYIAFSNQFIIGTVLFLLYLIVYQLWANKKTVKQILMYIWLELFAIFMFGVMWFSPGYQARMNGTDEMMYWLPQYQKWSLMKKIVEGYTTTVANIVYKDNSFLIILCIAVLLLGIYSQKNLIIKIISAVPALCMALLKIKGYSNFIIYYKYAGTKPDIKVNIDSLKSIVALTVPIIIFCAVIVSLFFLIIDTWTRYLVICLLIIGAISREMMGFTATIYASDFRTFTLFFFCIIITILCVVNELLKNKKDNLAVTIEMLALICWLM</sequence>
<comment type="caution">
    <text evidence="2">The sequence shown here is derived from an EMBL/GenBank/DDBJ whole genome shotgun (WGS) entry which is preliminary data.</text>
</comment>
<feature type="transmembrane region" description="Helical" evidence="1">
    <location>
        <begin position="325"/>
        <end position="346"/>
    </location>
</feature>
<evidence type="ECO:0008006" key="4">
    <source>
        <dbReference type="Google" id="ProtNLM"/>
    </source>
</evidence>
<protein>
    <recommendedName>
        <fullName evidence="4">Beta-carotene 15,15'-monooxygenase</fullName>
    </recommendedName>
</protein>
<dbReference type="Proteomes" id="UP000284024">
    <property type="component" value="Unassembled WGS sequence"/>
</dbReference>
<feature type="transmembrane region" description="Helical" evidence="1">
    <location>
        <begin position="353"/>
        <end position="377"/>
    </location>
</feature>
<keyword evidence="1" id="KW-1133">Transmembrane helix</keyword>
<dbReference type="EMBL" id="QRJH01000004">
    <property type="protein sequence ID" value="RHH18560.1"/>
    <property type="molecule type" value="Genomic_DNA"/>
</dbReference>
<keyword evidence="1" id="KW-0472">Membrane</keyword>